<comment type="caution">
    <text evidence="1">The sequence shown here is derived from an EMBL/GenBank/DDBJ whole genome shotgun (WGS) entry which is preliminary data.</text>
</comment>
<name>A0ACB7UIH3_DIOAL</name>
<gene>
    <name evidence="1" type="ORF">IHE45_16G079500</name>
</gene>
<accession>A0ACB7UIH3</accession>
<evidence type="ECO:0000313" key="2">
    <source>
        <dbReference type="Proteomes" id="UP000827976"/>
    </source>
</evidence>
<evidence type="ECO:0000313" key="1">
    <source>
        <dbReference type="EMBL" id="KAH7660137.1"/>
    </source>
</evidence>
<keyword evidence="2" id="KW-1185">Reference proteome</keyword>
<protein>
    <submittedName>
        <fullName evidence="1">Adaptor protein complex AP-1 gamma subunit protein</fullName>
    </submittedName>
</protein>
<sequence>MNPFSSGTRLRDMIRAIRACKTAAEERAVVRKECAAIRAAISENDQDYRHRNLAKLMFIHMLGYPTHFGQMECLKLIASADFPEKRIGYLGLMLLLDERQEVLMLVTNSLKQDLNHSNQFIVGLALCALGNICSAEMARDLAPEVERLLQSRDPNIKKKAALCSIRIIRKVPDLAENFMGPAAGLLKEKHHGVLIAGVQLCTDLCKASTEALQYLRKNCTDGSIRILRDVSNSPYAPEYDISGITDPFLHIRVLKLMRMLGQGDADASEYMNDILAQVATKTESNKNAGNAILYECVETIMGIEATSGLRVLAINILGRFLSNRDNNIRYVALNMLMKAFTVDPQAVQRHRSTILECVKDSDASIRKRALELVYLLVNETNVQPLTKELIDYLEVSEQEFKEDLTAKICSIIEKYSPDKLWYIDQMLKVLSEAGNYVKDDVWHALIVVVSNASDLQGYTVRSLYRALQSSPEQESLVRVAVWCIGEYGEMLVNNVGVLDGEGPITVTESDAVDVVEAALRHHSSDITTRAMSLISLLKLSSRFPPTTERIREIITHEKSSLLLELQQRSIEFHAIIQKHQNIKSSLLERMPVLDESTYVRKKVGSSDAAFSADKTGQRVSSGTPVSIPNGVAKQQAAPLVDLLDLSSDDVPVASSSATDFLNDLLGVDLPSQSSSGVVSTGTTDLLMDLLSIGTSPAQNDLLSPDNHTSSVATSGKIPSVSSPPSVKGVALETKSPHASGPSPVLDLLDGLSDMSFSAENPTFPSITAFQSNSLKITFTFTKQPGKPQVTQIKASFTNMSSNTYTDFLFQAAVPKFVQLHLDPASSNILPASGNGSITQTLSVTNTQLGQKALAMRIRIAYKVNNQDMLEQGQVNNFPQGL</sequence>
<organism evidence="1 2">
    <name type="scientific">Dioscorea alata</name>
    <name type="common">Purple yam</name>
    <dbReference type="NCBI Taxonomy" id="55571"/>
    <lineage>
        <taxon>Eukaryota</taxon>
        <taxon>Viridiplantae</taxon>
        <taxon>Streptophyta</taxon>
        <taxon>Embryophyta</taxon>
        <taxon>Tracheophyta</taxon>
        <taxon>Spermatophyta</taxon>
        <taxon>Magnoliopsida</taxon>
        <taxon>Liliopsida</taxon>
        <taxon>Dioscoreales</taxon>
        <taxon>Dioscoreaceae</taxon>
        <taxon>Dioscorea</taxon>
    </lineage>
</organism>
<reference evidence="2" key="1">
    <citation type="journal article" date="2022" name="Nat. Commun.">
        <title>Chromosome evolution and the genetic basis of agronomically important traits in greater yam.</title>
        <authorList>
            <person name="Bredeson J.V."/>
            <person name="Lyons J.B."/>
            <person name="Oniyinde I.O."/>
            <person name="Okereke N.R."/>
            <person name="Kolade O."/>
            <person name="Nnabue I."/>
            <person name="Nwadili C.O."/>
            <person name="Hribova E."/>
            <person name="Parker M."/>
            <person name="Nwogha J."/>
            <person name="Shu S."/>
            <person name="Carlson J."/>
            <person name="Kariba R."/>
            <person name="Muthemba S."/>
            <person name="Knop K."/>
            <person name="Barton G.J."/>
            <person name="Sherwood A.V."/>
            <person name="Lopez-Montes A."/>
            <person name="Asiedu R."/>
            <person name="Jamnadass R."/>
            <person name="Muchugi A."/>
            <person name="Goodstein D."/>
            <person name="Egesi C.N."/>
            <person name="Featherston J."/>
            <person name="Asfaw A."/>
            <person name="Simpson G.G."/>
            <person name="Dolezel J."/>
            <person name="Hendre P.S."/>
            <person name="Van Deynze A."/>
            <person name="Kumar P.L."/>
            <person name="Obidiegwu J.E."/>
            <person name="Bhattacharjee R."/>
            <person name="Rokhsar D.S."/>
        </authorList>
    </citation>
    <scope>NUCLEOTIDE SEQUENCE [LARGE SCALE GENOMIC DNA]</scope>
    <source>
        <strain evidence="2">cv. TDa95/00328</strain>
    </source>
</reference>
<proteinExistence type="predicted"/>
<dbReference type="EMBL" id="CM037026">
    <property type="protein sequence ID" value="KAH7660137.1"/>
    <property type="molecule type" value="Genomic_DNA"/>
</dbReference>
<dbReference type="Proteomes" id="UP000827976">
    <property type="component" value="Chromosome 16"/>
</dbReference>